<dbReference type="SUPFAM" id="SSF69593">
    <property type="entry name" value="Glycerol-3-phosphate (1)-acyltransferase"/>
    <property type="match status" value="1"/>
</dbReference>
<proteinExistence type="inferred from homology"/>
<evidence type="ECO:0000256" key="11">
    <source>
        <dbReference type="ARBA" id="ARBA00047906"/>
    </source>
</evidence>
<evidence type="ECO:0000256" key="2">
    <source>
        <dbReference type="ARBA" id="ARBA00010524"/>
    </source>
</evidence>
<dbReference type="GO" id="GO:0005741">
    <property type="term" value="C:mitochondrial outer membrane"/>
    <property type="evidence" value="ECO:0007669"/>
    <property type="project" value="UniProtKB-SubCell"/>
</dbReference>
<dbReference type="Pfam" id="PF01553">
    <property type="entry name" value="Acyltransferase"/>
    <property type="match status" value="1"/>
</dbReference>
<evidence type="ECO:0000256" key="12">
    <source>
        <dbReference type="RuleBase" id="RU365062"/>
    </source>
</evidence>
<dbReference type="EMBL" id="BNJQ01000030">
    <property type="protein sequence ID" value="GHP10666.1"/>
    <property type="molecule type" value="Genomic_DNA"/>
</dbReference>
<protein>
    <recommendedName>
        <fullName evidence="12">Tafazzin family protein</fullName>
    </recommendedName>
</protein>
<gene>
    <name evidence="14" type="ORF">PPROV_000939700</name>
</gene>
<evidence type="ECO:0000313" key="14">
    <source>
        <dbReference type="EMBL" id="GHP10666.1"/>
    </source>
</evidence>
<keyword evidence="7" id="KW-0496">Mitochondrion</keyword>
<comment type="subcellular location">
    <subcellularLocation>
        <location evidence="1">Mitochondrion inner membrane</location>
        <topology evidence="1">Peripheral membrane protein</topology>
        <orientation evidence="1">Intermembrane side</orientation>
    </subcellularLocation>
    <subcellularLocation>
        <location evidence="10">Mitochondrion outer membrane</location>
        <topology evidence="10">Peripheral membrane protein</topology>
        <orientation evidence="10">Intermembrane side</orientation>
    </subcellularLocation>
</comment>
<dbReference type="GO" id="GO:0005743">
    <property type="term" value="C:mitochondrial inner membrane"/>
    <property type="evidence" value="ECO:0007669"/>
    <property type="project" value="UniProtKB-SubCell"/>
</dbReference>
<keyword evidence="15" id="KW-1185">Reference proteome</keyword>
<evidence type="ECO:0000313" key="15">
    <source>
        <dbReference type="Proteomes" id="UP000660262"/>
    </source>
</evidence>
<dbReference type="InterPro" id="IPR000872">
    <property type="entry name" value="Tafazzin"/>
</dbReference>
<evidence type="ECO:0000256" key="5">
    <source>
        <dbReference type="ARBA" id="ARBA00022792"/>
    </source>
</evidence>
<sequence>MGSREPAPTPTPTPTSSAAVGTATVRIFEDNSVVRRLANALVLARWPTTSTVEQRKRPQIPYMPDTERGKISSLEKDATADATHILGDDLDPARALARRVLLGSLAAISRTFMYAFNTTEVHNWKGLHDALAEHADTGRGIVTVCNHVASLDDPLVVAASMPLRYVFDARGLRYTMCATDRCFSKGATLSEFFRLVKVLPVERGLGLSQPGMVAAENALQRGDWVHVFPEGTRSRDGSIAPARRGAAKLALARSEDGTLPLVVPFAHVGMEGVIGIGNVLPRGGNVVVVVVGDPIDMSCCTKNCTNEEAQQRATQRISDALLQLHNVARKRHDELSGRNAV</sequence>
<keyword evidence="3" id="KW-0808">Transferase</keyword>
<dbReference type="PANTHER" id="PTHR12497:SF0">
    <property type="entry name" value="TAFAZZIN"/>
    <property type="match status" value="1"/>
</dbReference>
<evidence type="ECO:0000259" key="13">
    <source>
        <dbReference type="SMART" id="SM00563"/>
    </source>
</evidence>
<dbReference type="InterPro" id="IPR002123">
    <property type="entry name" value="Plipid/glycerol_acylTrfase"/>
</dbReference>
<organism evidence="14 15">
    <name type="scientific">Pycnococcus provasolii</name>
    <dbReference type="NCBI Taxonomy" id="41880"/>
    <lineage>
        <taxon>Eukaryota</taxon>
        <taxon>Viridiplantae</taxon>
        <taxon>Chlorophyta</taxon>
        <taxon>Pseudoscourfieldiophyceae</taxon>
        <taxon>Pseudoscourfieldiales</taxon>
        <taxon>Pycnococcaceae</taxon>
        <taxon>Pycnococcus</taxon>
    </lineage>
</organism>
<comment type="catalytic activity">
    <reaction evidence="11">
        <text>1'-[1,2-diacyl-sn-glycero-3-phospho],3'-[1-acyl-sn-glycero-3-phospho]-glycerol + a 1,2-diacyl-sn-glycero-3-phosphocholine = a cardiolipin + a 1-acyl-sn-glycero-3-phosphocholine</text>
        <dbReference type="Rhea" id="RHEA:33731"/>
        <dbReference type="ChEBI" id="CHEBI:57643"/>
        <dbReference type="ChEBI" id="CHEBI:58168"/>
        <dbReference type="ChEBI" id="CHEBI:62237"/>
        <dbReference type="ChEBI" id="CHEBI:64743"/>
    </reaction>
    <physiologicalReaction direction="left-to-right" evidence="11">
        <dbReference type="Rhea" id="RHEA:33732"/>
    </physiologicalReaction>
    <physiologicalReaction direction="right-to-left" evidence="11">
        <dbReference type="Rhea" id="RHEA:33733"/>
    </physiologicalReaction>
</comment>
<evidence type="ECO:0000256" key="8">
    <source>
        <dbReference type="ARBA" id="ARBA00023136"/>
    </source>
</evidence>
<dbReference type="AlphaFoldDB" id="A0A830HT49"/>
<accession>A0A830HT49</accession>
<keyword evidence="8" id="KW-0472">Membrane</keyword>
<dbReference type="PANTHER" id="PTHR12497">
    <property type="entry name" value="TAZ PROTEIN TAFAZZIN"/>
    <property type="match status" value="1"/>
</dbReference>
<dbReference type="Proteomes" id="UP000660262">
    <property type="component" value="Unassembled WGS sequence"/>
</dbReference>
<dbReference type="SMART" id="SM00563">
    <property type="entry name" value="PlsC"/>
    <property type="match status" value="1"/>
</dbReference>
<evidence type="ECO:0000256" key="9">
    <source>
        <dbReference type="ARBA" id="ARBA00023315"/>
    </source>
</evidence>
<keyword evidence="6" id="KW-0443">Lipid metabolism</keyword>
<dbReference type="GO" id="GO:0006644">
    <property type="term" value="P:phospholipid metabolic process"/>
    <property type="evidence" value="ECO:0007669"/>
    <property type="project" value="InterPro"/>
</dbReference>
<evidence type="ECO:0000256" key="7">
    <source>
        <dbReference type="ARBA" id="ARBA00023128"/>
    </source>
</evidence>
<reference evidence="14" key="1">
    <citation type="submission" date="2020-10" db="EMBL/GenBank/DDBJ databases">
        <title>Unveiling of a novel bifunctional photoreceptor, Dualchrome1, isolated from a cosmopolitan green alga.</title>
        <authorList>
            <person name="Suzuki S."/>
            <person name="Kawachi M."/>
        </authorList>
    </citation>
    <scope>NUCLEOTIDE SEQUENCE</scope>
    <source>
        <strain evidence="14">NIES 2893</strain>
    </source>
</reference>
<keyword evidence="5" id="KW-0999">Mitochondrion inner membrane</keyword>
<dbReference type="OrthoDB" id="193467at2759"/>
<keyword evidence="9" id="KW-0012">Acyltransferase</keyword>
<evidence type="ECO:0000256" key="3">
    <source>
        <dbReference type="ARBA" id="ARBA00022679"/>
    </source>
</evidence>
<evidence type="ECO:0000256" key="6">
    <source>
        <dbReference type="ARBA" id="ARBA00023098"/>
    </source>
</evidence>
<dbReference type="GO" id="GO:0008374">
    <property type="term" value="F:O-acyltransferase activity"/>
    <property type="evidence" value="ECO:0007669"/>
    <property type="project" value="TreeGrafter"/>
</dbReference>
<evidence type="ECO:0000256" key="1">
    <source>
        <dbReference type="ARBA" id="ARBA00004137"/>
    </source>
</evidence>
<evidence type="ECO:0000256" key="4">
    <source>
        <dbReference type="ARBA" id="ARBA00022787"/>
    </source>
</evidence>
<keyword evidence="4" id="KW-1000">Mitochondrion outer membrane</keyword>
<comment type="similarity">
    <text evidence="2 12">Belongs to the taffazin family.</text>
</comment>
<feature type="domain" description="Phospholipid/glycerol acyltransferase" evidence="13">
    <location>
        <begin position="141"/>
        <end position="270"/>
    </location>
</feature>
<dbReference type="CDD" id="cd07989">
    <property type="entry name" value="LPLAT_AGPAT-like"/>
    <property type="match status" value="1"/>
</dbReference>
<name>A0A830HT49_9CHLO</name>
<comment type="caution">
    <text evidence="14">The sequence shown here is derived from an EMBL/GenBank/DDBJ whole genome shotgun (WGS) entry which is preliminary data.</text>
</comment>
<evidence type="ECO:0000256" key="10">
    <source>
        <dbReference type="ARBA" id="ARBA00024323"/>
    </source>
</evidence>
<dbReference type="PRINTS" id="PR00979">
    <property type="entry name" value="TAFAZZIN"/>
</dbReference>